<evidence type="ECO:0000313" key="2">
    <source>
        <dbReference type="EMBL" id="KAL2060917.1"/>
    </source>
</evidence>
<proteinExistence type="predicted"/>
<gene>
    <name evidence="2" type="ORF">VTL71DRAFT_8969</name>
</gene>
<evidence type="ECO:0000313" key="3">
    <source>
        <dbReference type="Proteomes" id="UP001595075"/>
    </source>
</evidence>
<feature type="compositionally biased region" description="Basic and acidic residues" evidence="1">
    <location>
        <begin position="1"/>
        <end position="11"/>
    </location>
</feature>
<evidence type="ECO:0000256" key="1">
    <source>
        <dbReference type="SAM" id="MobiDB-lite"/>
    </source>
</evidence>
<keyword evidence="3" id="KW-1185">Reference proteome</keyword>
<feature type="compositionally biased region" description="Polar residues" evidence="1">
    <location>
        <begin position="12"/>
        <end position="21"/>
    </location>
</feature>
<name>A0ABR4BU77_9HELO</name>
<dbReference type="EMBL" id="JAZHXI010000020">
    <property type="protein sequence ID" value="KAL2060917.1"/>
    <property type="molecule type" value="Genomic_DNA"/>
</dbReference>
<comment type="caution">
    <text evidence="2">The sequence shown here is derived from an EMBL/GenBank/DDBJ whole genome shotgun (WGS) entry which is preliminary data.</text>
</comment>
<reference evidence="2 3" key="1">
    <citation type="journal article" date="2024" name="Commun. Biol.">
        <title>Comparative genomic analysis of thermophilic fungi reveals convergent evolutionary adaptations and gene losses.</title>
        <authorList>
            <person name="Steindorff A.S."/>
            <person name="Aguilar-Pontes M.V."/>
            <person name="Robinson A.J."/>
            <person name="Andreopoulos B."/>
            <person name="LaButti K."/>
            <person name="Kuo A."/>
            <person name="Mondo S."/>
            <person name="Riley R."/>
            <person name="Otillar R."/>
            <person name="Haridas S."/>
            <person name="Lipzen A."/>
            <person name="Grimwood J."/>
            <person name="Schmutz J."/>
            <person name="Clum A."/>
            <person name="Reid I.D."/>
            <person name="Moisan M.C."/>
            <person name="Butler G."/>
            <person name="Nguyen T.T.M."/>
            <person name="Dewar K."/>
            <person name="Conant G."/>
            <person name="Drula E."/>
            <person name="Henrissat B."/>
            <person name="Hansel C."/>
            <person name="Singer S."/>
            <person name="Hutchinson M.I."/>
            <person name="de Vries R.P."/>
            <person name="Natvig D.O."/>
            <person name="Powell A.J."/>
            <person name="Tsang A."/>
            <person name="Grigoriev I.V."/>
        </authorList>
    </citation>
    <scope>NUCLEOTIDE SEQUENCE [LARGE SCALE GENOMIC DNA]</scope>
    <source>
        <strain evidence="2 3">CBS 494.80</strain>
    </source>
</reference>
<accession>A0ABR4BU77</accession>
<sequence length="100" mass="11299">MMTFPHGKDENNSQSANERASNNDIQRIRALLSSINFDFLMCAIQFYLSSGGYLYLKLRFDHDDGSSLTGWVLQLGQHLLLRLALGSTILSFQSPNAFIR</sequence>
<protein>
    <submittedName>
        <fullName evidence="2">Uncharacterized protein</fullName>
    </submittedName>
</protein>
<feature type="region of interest" description="Disordered" evidence="1">
    <location>
        <begin position="1"/>
        <end position="21"/>
    </location>
</feature>
<dbReference type="Proteomes" id="UP001595075">
    <property type="component" value="Unassembled WGS sequence"/>
</dbReference>
<organism evidence="2 3">
    <name type="scientific">Oculimacula yallundae</name>
    <dbReference type="NCBI Taxonomy" id="86028"/>
    <lineage>
        <taxon>Eukaryota</taxon>
        <taxon>Fungi</taxon>
        <taxon>Dikarya</taxon>
        <taxon>Ascomycota</taxon>
        <taxon>Pezizomycotina</taxon>
        <taxon>Leotiomycetes</taxon>
        <taxon>Helotiales</taxon>
        <taxon>Ploettnerulaceae</taxon>
        <taxon>Oculimacula</taxon>
    </lineage>
</organism>